<dbReference type="Pfam" id="PF07795">
    <property type="entry name" value="DUF1635"/>
    <property type="match status" value="1"/>
</dbReference>
<sequence length="98" mass="11225">MNSLHEAIVTLNLLLVGPLPHWQHPPPLVDSVNILSVKSFVGKHRFTLVAQETYYMREVMNIKIYKIGKMGQQSHSAGNEFNRFLVDITELCEEAKVY</sequence>
<proteinExistence type="predicted"/>
<dbReference type="AlphaFoldDB" id="A0A9I9EEE6"/>
<dbReference type="InterPro" id="IPR012862">
    <property type="entry name" value="DUF1635"/>
</dbReference>
<protein>
    <submittedName>
        <fullName evidence="1">Uncharacterized protein</fullName>
    </submittedName>
</protein>
<evidence type="ECO:0000313" key="1">
    <source>
        <dbReference type="EnsemblPlants" id="MELO3C032665.2.1"/>
    </source>
</evidence>
<name>A0A9I9EEE6_CUCME</name>
<dbReference type="Gramene" id="MELO3C032665.2.1">
    <property type="protein sequence ID" value="MELO3C032665.2.1"/>
    <property type="gene ID" value="MELO3C032665.2"/>
</dbReference>
<reference evidence="1" key="1">
    <citation type="submission" date="2023-03" db="UniProtKB">
        <authorList>
            <consortium name="EnsemblPlants"/>
        </authorList>
    </citation>
    <scope>IDENTIFICATION</scope>
</reference>
<dbReference type="EnsemblPlants" id="MELO3C032665.2.1">
    <property type="protein sequence ID" value="MELO3C032665.2.1"/>
    <property type="gene ID" value="MELO3C032665.2"/>
</dbReference>
<accession>A0A9I9EEE6</accession>
<organism evidence="1">
    <name type="scientific">Cucumis melo</name>
    <name type="common">Muskmelon</name>
    <dbReference type="NCBI Taxonomy" id="3656"/>
    <lineage>
        <taxon>Eukaryota</taxon>
        <taxon>Viridiplantae</taxon>
        <taxon>Streptophyta</taxon>
        <taxon>Embryophyta</taxon>
        <taxon>Tracheophyta</taxon>
        <taxon>Spermatophyta</taxon>
        <taxon>Magnoliopsida</taxon>
        <taxon>eudicotyledons</taxon>
        <taxon>Gunneridae</taxon>
        <taxon>Pentapetalae</taxon>
        <taxon>rosids</taxon>
        <taxon>fabids</taxon>
        <taxon>Cucurbitales</taxon>
        <taxon>Cucurbitaceae</taxon>
        <taxon>Benincaseae</taxon>
        <taxon>Cucumis</taxon>
    </lineage>
</organism>